<dbReference type="AlphaFoldDB" id="I3R548"/>
<dbReference type="PaxDb" id="523841-HFX_1652"/>
<dbReference type="InterPro" id="IPR019151">
    <property type="entry name" value="Proteasome_assmbl_chaperone_2"/>
</dbReference>
<dbReference type="GeneID" id="40157010"/>
<dbReference type="GO" id="GO:0000502">
    <property type="term" value="C:proteasome complex"/>
    <property type="evidence" value="ECO:0007669"/>
    <property type="project" value="UniProtKB-KW"/>
</dbReference>
<dbReference type="Proteomes" id="UP000027075">
    <property type="component" value="Chromosome"/>
</dbReference>
<dbReference type="HOGENOM" id="CLU_075000_0_0_2"/>
<dbReference type="Gene3D" id="3.40.50.10900">
    <property type="entry name" value="PAC-like subunit"/>
    <property type="match status" value="1"/>
</dbReference>
<evidence type="ECO:0000313" key="6">
    <source>
        <dbReference type="Proteomes" id="UP000006469"/>
    </source>
</evidence>
<gene>
    <name evidence="2" type="ordered locus">HFX_1652</name>
    <name evidence="3" type="ORF">BM92_00845</name>
    <name evidence="4" type="ORF">C439_02212</name>
    <name evidence="5" type="ORF">E6P09_11295</name>
</gene>
<dbReference type="Proteomes" id="UP000299011">
    <property type="component" value="Chromosome"/>
</dbReference>
<feature type="region of interest" description="Disordered" evidence="1">
    <location>
        <begin position="225"/>
        <end position="248"/>
    </location>
</feature>
<evidence type="ECO:0000313" key="4">
    <source>
        <dbReference type="EMBL" id="EMA04451.1"/>
    </source>
</evidence>
<dbReference type="SUPFAM" id="SSF159659">
    <property type="entry name" value="Cgl1923-like"/>
    <property type="match status" value="1"/>
</dbReference>
<dbReference type="EMBL" id="CP001868">
    <property type="protein sequence ID" value="AFK19358.1"/>
    <property type="molecule type" value="Genomic_DNA"/>
</dbReference>
<dbReference type="KEGG" id="hme:HFX_1652"/>
<dbReference type="Pfam" id="PF09754">
    <property type="entry name" value="PAC2"/>
    <property type="match status" value="1"/>
</dbReference>
<dbReference type="Proteomes" id="UP000006469">
    <property type="component" value="Chromosome"/>
</dbReference>
<evidence type="ECO:0000313" key="8">
    <source>
        <dbReference type="Proteomes" id="UP000027075"/>
    </source>
</evidence>
<reference evidence="3 8" key="4">
    <citation type="submission" date="2014-04" db="EMBL/GenBank/DDBJ databases">
        <title>Transcriptional profiles of Haloferax mediterranei on the basis of nitrogen availability.</title>
        <authorList>
            <person name="Bautista V."/>
        </authorList>
    </citation>
    <scope>NUCLEOTIDE SEQUENCE [LARGE SCALE GENOMIC DNA]</scope>
    <source>
        <strain evidence="3">ATCC 33500</strain>
        <strain evidence="8">ATCC 33500 / DSM 1411 / JCM 8866 / NBRC 14739 / NCIMB 2177 / R-4</strain>
    </source>
</reference>
<dbReference type="RefSeq" id="WP_004056751.1">
    <property type="nucleotide sequence ID" value="NC_017941.2"/>
</dbReference>
<dbReference type="PANTHER" id="PTHR35610">
    <property type="entry name" value="3-ISOPROPYLMALATE DEHYDRATASE-RELATED"/>
    <property type="match status" value="1"/>
</dbReference>
<reference evidence="4 7" key="3">
    <citation type="journal article" date="2014" name="PLoS Genet.">
        <title>Phylogenetically driven sequencing of extremely halophilic archaea reveals strategies for static and dynamic osmo-response.</title>
        <authorList>
            <person name="Becker E.A."/>
            <person name="Seitzer P.M."/>
            <person name="Tritt A."/>
            <person name="Larsen D."/>
            <person name="Krusor M."/>
            <person name="Yao A.I."/>
            <person name="Wu D."/>
            <person name="Madern D."/>
            <person name="Eisen J.A."/>
            <person name="Darling A.E."/>
            <person name="Facciotti M.T."/>
        </authorList>
    </citation>
    <scope>NUCLEOTIDE SEQUENCE [LARGE SCALE GENOMIC DNA]</scope>
    <source>
        <strain evidence="4">ATCC 33500</strain>
        <strain evidence="7">ATCC 33500 / DSM 1411 / JCM 8866 / NBRC 14739 / NCIMB 2177 / R-4</strain>
    </source>
</reference>
<evidence type="ECO:0000313" key="9">
    <source>
        <dbReference type="Proteomes" id="UP000299011"/>
    </source>
</evidence>
<organism evidence="2 6">
    <name type="scientific">Haloferax mediterranei (strain ATCC 33500 / DSM 1411 / JCM 8866 / NBRC 14739 / NCIMB 2177 / R-4)</name>
    <name type="common">Halobacterium mediterranei</name>
    <dbReference type="NCBI Taxonomy" id="523841"/>
    <lineage>
        <taxon>Archaea</taxon>
        <taxon>Methanobacteriati</taxon>
        <taxon>Methanobacteriota</taxon>
        <taxon>Stenosarchaea group</taxon>
        <taxon>Halobacteria</taxon>
        <taxon>Halobacteriales</taxon>
        <taxon>Haloferacaceae</taxon>
        <taxon>Haloferax</taxon>
    </lineage>
</organism>
<reference evidence="2" key="5">
    <citation type="submission" date="2014-05" db="EMBL/GenBank/DDBJ databases">
        <authorList>
            <person name="Wang L."/>
            <person name="Yang H."/>
            <person name="Xiang H."/>
        </authorList>
    </citation>
    <scope>NUCLEOTIDE SEQUENCE</scope>
    <source>
        <strain evidence="2">CGMCC 1.2087</strain>
    </source>
</reference>
<accession>I3R548</accession>
<dbReference type="Proteomes" id="UP000011603">
    <property type="component" value="Unassembled WGS sequence"/>
</dbReference>
<dbReference type="PANTHER" id="PTHR35610:SF8">
    <property type="entry name" value="3-ISOPROPYLMALATE DEHYDRATASE"/>
    <property type="match status" value="1"/>
</dbReference>
<dbReference type="EMBL" id="AOLO01000002">
    <property type="protein sequence ID" value="EMA04451.1"/>
    <property type="molecule type" value="Genomic_DNA"/>
</dbReference>
<evidence type="ECO:0000313" key="7">
    <source>
        <dbReference type="Proteomes" id="UP000011603"/>
    </source>
</evidence>
<sequence>MARIRVLADELTDQLDSPTLVEGLPGVGLVGKIAADHLVEEFDMTHYGDAFCDGIPEVAVYQKGDSELHPPVRLYADAEHDLLVLQSDTPIRPEAATELATCLGPWFDELDILPIFLSGIARERSENTPKLYGIGTGDVLDRLEDAGIGRPTETGLVSGPTGALLSNSVAVGRPALGLVVESDPQFPDPEAARIIIKNGLEPLVGFEVPVDDLVDRMSEIRQAKEQLAQRMQQSDEESTQARPIGMYQ</sequence>
<dbReference type="InterPro" id="IPR038389">
    <property type="entry name" value="PSMG2_sf"/>
</dbReference>
<evidence type="ECO:0000313" key="5">
    <source>
        <dbReference type="EMBL" id="QCQ75825.1"/>
    </source>
</evidence>
<dbReference type="PATRIC" id="fig|523841.21.peg.449"/>
<keyword evidence="5" id="KW-0647">Proteasome</keyword>
<keyword evidence="7" id="KW-1185">Reference proteome</keyword>
<reference evidence="2 6" key="2">
    <citation type="journal article" date="2012" name="J. Bacteriol.">
        <title>Complete genome sequence of the metabolically versatile halophilic archaeon Haloferax mediterranei, a poly(3-hydroxybutyrate-co-3-hydroxyvalerate) producer.</title>
        <authorList>
            <person name="Han J."/>
            <person name="Zhang F."/>
            <person name="Hou J."/>
            <person name="Liu X."/>
            <person name="Li M."/>
            <person name="Liu H."/>
            <person name="Cai L."/>
            <person name="Zhang B."/>
            <person name="Chen Y."/>
            <person name="Zhou J."/>
            <person name="Hu S."/>
            <person name="Xiang H."/>
        </authorList>
    </citation>
    <scope>NUCLEOTIDE SEQUENCE [LARGE SCALE GENOMIC DNA]</scope>
    <source>
        <strain evidence="6">ATCC 33500 / DSM 1411 / JCM 8866 / NBRC 14739 / NCIMB 2177 / R-4</strain>
        <strain evidence="2">CGMCC 1.2087</strain>
    </source>
</reference>
<evidence type="ECO:0000256" key="1">
    <source>
        <dbReference type="SAM" id="MobiDB-lite"/>
    </source>
</evidence>
<reference evidence="2" key="1">
    <citation type="journal article" date="2012" name="Appl. Environ. Microbiol.">
        <title>Identification of the haloarchaeal phasin (PhaP) that functions in polyhydroxyalkanoate accumulation and granule formation in Haloferax mediterranei.</title>
        <authorList>
            <person name="Cai S."/>
            <person name="Cai L."/>
            <person name="Liu H."/>
            <person name="Liu X."/>
            <person name="Han J."/>
            <person name="Zhou J."/>
            <person name="Xiang H."/>
        </authorList>
    </citation>
    <scope>NUCLEOTIDE SEQUENCE</scope>
    <source>
        <strain evidence="2">CGMCC 1.2087</strain>
    </source>
</reference>
<dbReference type="EMBL" id="CP039139">
    <property type="protein sequence ID" value="QCQ75825.1"/>
    <property type="molecule type" value="Genomic_DNA"/>
</dbReference>
<dbReference type="OrthoDB" id="35908at2157"/>
<dbReference type="STRING" id="523841.HFX_1652"/>
<dbReference type="eggNOG" id="arCOG00347">
    <property type="taxonomic scope" value="Archaea"/>
</dbReference>
<evidence type="ECO:0000313" key="2">
    <source>
        <dbReference type="EMBL" id="AFK19358.1"/>
    </source>
</evidence>
<dbReference type="EMBL" id="CP007551">
    <property type="protein sequence ID" value="AHZ21289.1"/>
    <property type="molecule type" value="Genomic_DNA"/>
</dbReference>
<protein>
    <submittedName>
        <fullName evidence="3">3-isopropylmalate dehydratase</fullName>
    </submittedName>
    <submittedName>
        <fullName evidence="5">Proteasome assembly chaperone family protein</fullName>
    </submittedName>
</protein>
<proteinExistence type="predicted"/>
<evidence type="ECO:0000313" key="3">
    <source>
        <dbReference type="EMBL" id="AHZ21289.1"/>
    </source>
</evidence>
<reference evidence="5 9" key="6">
    <citation type="submission" date="2019-04" db="EMBL/GenBank/DDBJ databases">
        <title>Methylomes of two halophilic Archaea, Haloarcula marismortui and Haloferax mediterranei.</title>
        <authorList>
            <person name="DasSarma S."/>
            <person name="DasSarma P."/>
            <person name="DasSarma S."/>
            <person name="Fomenkov A."/>
            <person name="Vincze T."/>
            <person name="Anton B.P."/>
            <person name="Roberts R.J."/>
        </authorList>
    </citation>
    <scope>NUCLEOTIDE SEQUENCE [LARGE SCALE GENOMIC DNA]</scope>
    <source>
        <strain evidence="5">ATCC 33500</strain>
        <strain evidence="9">ATCC 33500 / DSM 1411 / JCM 8866 / NBRC 14739 / NCIMB 2177 / R-4</strain>
    </source>
</reference>
<name>I3R548_HALMT</name>